<dbReference type="GO" id="GO:0051015">
    <property type="term" value="F:actin filament binding"/>
    <property type="evidence" value="ECO:0007669"/>
    <property type="project" value="InterPro"/>
</dbReference>
<evidence type="ECO:0000256" key="2">
    <source>
        <dbReference type="ARBA" id="ARBA00022490"/>
    </source>
</evidence>
<dbReference type="EnsemblMetazoa" id="G7265.1">
    <property type="protein sequence ID" value="G7265.1:cds"/>
    <property type="gene ID" value="G7265"/>
</dbReference>
<organism evidence="4 5">
    <name type="scientific">Magallana gigas</name>
    <name type="common">Pacific oyster</name>
    <name type="synonym">Crassostrea gigas</name>
    <dbReference type="NCBI Taxonomy" id="29159"/>
    <lineage>
        <taxon>Eukaryota</taxon>
        <taxon>Metazoa</taxon>
        <taxon>Spiralia</taxon>
        <taxon>Lophotrochozoa</taxon>
        <taxon>Mollusca</taxon>
        <taxon>Bivalvia</taxon>
        <taxon>Autobranchia</taxon>
        <taxon>Pteriomorphia</taxon>
        <taxon>Ostreida</taxon>
        <taxon>Ostreoidea</taxon>
        <taxon>Ostreidae</taxon>
        <taxon>Magallana</taxon>
    </lineage>
</organism>
<proteinExistence type="predicted"/>
<dbReference type="GO" id="GO:0098609">
    <property type="term" value="P:cell-cell adhesion"/>
    <property type="evidence" value="ECO:0007669"/>
    <property type="project" value="TreeGrafter"/>
</dbReference>
<dbReference type="GO" id="GO:0005886">
    <property type="term" value="C:plasma membrane"/>
    <property type="evidence" value="ECO:0007669"/>
    <property type="project" value="TreeGrafter"/>
</dbReference>
<dbReference type="SUPFAM" id="SSF47220">
    <property type="entry name" value="alpha-catenin/vinculin-like"/>
    <property type="match status" value="1"/>
</dbReference>
<name>A0A8W8NXF7_MAGGI</name>
<comment type="subcellular location">
    <subcellularLocation>
        <location evidence="1">Cytoplasm</location>
    </subcellularLocation>
</comment>
<dbReference type="PANTHER" id="PTHR19981:SF1">
    <property type="entry name" value="RHEA, ISOFORM B"/>
    <property type="match status" value="1"/>
</dbReference>
<dbReference type="PANTHER" id="PTHR19981">
    <property type="entry name" value="TALIN"/>
    <property type="match status" value="1"/>
</dbReference>
<dbReference type="AlphaFoldDB" id="A0A8W8NXF7"/>
<dbReference type="Pfam" id="PF21865">
    <property type="entry name" value="TLN1-like_RS"/>
    <property type="match status" value="1"/>
</dbReference>
<reference evidence="4" key="1">
    <citation type="submission" date="2022-08" db="UniProtKB">
        <authorList>
            <consortium name="EnsemblMetazoa"/>
        </authorList>
    </citation>
    <scope>IDENTIFICATION</scope>
    <source>
        <strain evidence="4">05x7-T-G4-1.051#20</strain>
    </source>
</reference>
<evidence type="ECO:0000313" key="5">
    <source>
        <dbReference type="Proteomes" id="UP000005408"/>
    </source>
</evidence>
<protein>
    <recommendedName>
        <fullName evidence="3">Talin 1-like rod-segment domain-containing protein</fullName>
    </recommendedName>
</protein>
<keyword evidence="5" id="KW-1185">Reference proteome</keyword>
<evidence type="ECO:0000256" key="1">
    <source>
        <dbReference type="ARBA" id="ARBA00004496"/>
    </source>
</evidence>
<dbReference type="InterPro" id="IPR054060">
    <property type="entry name" value="TLN1-like_RS"/>
</dbReference>
<dbReference type="Gene3D" id="1.20.1420.10">
    <property type="entry name" value="Talin, central domain"/>
    <property type="match status" value="2"/>
</dbReference>
<accession>A0A8W8NXF7</accession>
<dbReference type="GO" id="GO:0005178">
    <property type="term" value="F:integrin binding"/>
    <property type="evidence" value="ECO:0007669"/>
    <property type="project" value="TreeGrafter"/>
</dbReference>
<dbReference type="GO" id="GO:0005925">
    <property type="term" value="C:focal adhesion"/>
    <property type="evidence" value="ECO:0007669"/>
    <property type="project" value="TreeGrafter"/>
</dbReference>
<dbReference type="InterPro" id="IPR036723">
    <property type="entry name" value="Alpha-catenin/vinculin-like_sf"/>
</dbReference>
<sequence>MPAKISPEARKAQEPIVSAGKAMIDGACHMVTAAKQLAVNPKDPPTYQLYSNHSKSVDCAPGQRECDESIDKLNRSIRDLDQASLAAISQSLQQRTEKSLRGFQEQMIGSAREIHDLCSKVKDSAKAEPENLGHRVTMMASYFGPLSDGAVGAALLIQNSKQQTHILDLTKTVAESALQFMYSCKEG</sequence>
<feature type="domain" description="Talin 1-like rod-segment" evidence="3">
    <location>
        <begin position="62"/>
        <end position="187"/>
    </location>
</feature>
<evidence type="ECO:0000313" key="4">
    <source>
        <dbReference type="EnsemblMetazoa" id="G7265.1:cds"/>
    </source>
</evidence>
<dbReference type="GO" id="GO:0005737">
    <property type="term" value="C:cytoplasm"/>
    <property type="evidence" value="ECO:0007669"/>
    <property type="project" value="UniProtKB-SubCell"/>
</dbReference>
<evidence type="ECO:0000259" key="3">
    <source>
        <dbReference type="Pfam" id="PF21865"/>
    </source>
</evidence>
<keyword evidence="2" id="KW-0963">Cytoplasm</keyword>
<dbReference type="Proteomes" id="UP000005408">
    <property type="component" value="Unassembled WGS sequence"/>
</dbReference>
<dbReference type="GO" id="GO:0030036">
    <property type="term" value="P:actin cytoskeleton organization"/>
    <property type="evidence" value="ECO:0007669"/>
    <property type="project" value="TreeGrafter"/>
</dbReference>